<name>A0A9D3BZK7_NOTFU</name>
<dbReference type="EMBL" id="JAAVVJ010000004">
    <property type="protein sequence ID" value="KAF7224003.1"/>
    <property type="molecule type" value="Genomic_DNA"/>
</dbReference>
<organism evidence="2 3">
    <name type="scientific">Nothobranchius furzeri</name>
    <name type="common">Turquoise killifish</name>
    <dbReference type="NCBI Taxonomy" id="105023"/>
    <lineage>
        <taxon>Eukaryota</taxon>
        <taxon>Metazoa</taxon>
        <taxon>Chordata</taxon>
        <taxon>Craniata</taxon>
        <taxon>Vertebrata</taxon>
        <taxon>Euteleostomi</taxon>
        <taxon>Actinopterygii</taxon>
        <taxon>Neopterygii</taxon>
        <taxon>Teleostei</taxon>
        <taxon>Neoteleostei</taxon>
        <taxon>Acanthomorphata</taxon>
        <taxon>Ovalentaria</taxon>
        <taxon>Atherinomorphae</taxon>
        <taxon>Cyprinodontiformes</taxon>
        <taxon>Nothobranchiidae</taxon>
        <taxon>Nothobranchius</taxon>
    </lineage>
</organism>
<feature type="region of interest" description="Disordered" evidence="1">
    <location>
        <begin position="188"/>
        <end position="238"/>
    </location>
</feature>
<protein>
    <submittedName>
        <fullName evidence="2">Vegetative cell wall protein gp1-like</fullName>
    </submittedName>
</protein>
<feature type="region of interest" description="Disordered" evidence="1">
    <location>
        <begin position="278"/>
        <end position="312"/>
    </location>
</feature>
<feature type="compositionally biased region" description="Low complexity" evidence="1">
    <location>
        <begin position="219"/>
        <end position="238"/>
    </location>
</feature>
<dbReference type="KEGG" id="nfu:107388324"/>
<evidence type="ECO:0000313" key="3">
    <source>
        <dbReference type="Proteomes" id="UP000822369"/>
    </source>
</evidence>
<evidence type="ECO:0000256" key="1">
    <source>
        <dbReference type="SAM" id="MobiDB-lite"/>
    </source>
</evidence>
<evidence type="ECO:0000313" key="2">
    <source>
        <dbReference type="EMBL" id="KAF7224003.1"/>
    </source>
</evidence>
<gene>
    <name evidence="2" type="ORF">G4P62_012491</name>
</gene>
<sequence>MYLYHGDPDTCRSFIRGCAYCLDMASSEFNKVSFMVLCLRDRPLQWAADYFEVHPIRTVSFWDFAKKLQEAFGRDSPPPTAHAPTSSMSPPSAPRHHSLPVIVQTIRTGFISFSPDLWWSQRSHRTHVQRWSHFRLSKRLRPGVPACPRGFAPVFQPVQEAPPLAAPLVQEAPPVAALPVQEAPPVQETPALPTVTSSPPFETPAAPPAAVPAVPPAAAPETSPAVAQPPAESSPSPAAALAVKLSAPSPALQAKSSAPSPVLQAKFSAPCPAPPAAALPLLNPVPPRAKSEAQPPESSSPQPPESSVSLPTGQLSAAVTASLVLVHRFLFPRLQNHRPCPRFPKVPGPPRSPGSTACVPGPPSSAGSRDPVGYCFSVAILPDSPRPRSTVAGLPDSPHPRSPIAGLPDSPYPRSPVANHPDSPCPWSPDANLPDAPGSRSPNAGFPVSPGPGLSWFPVAAPRLWNHRPSPRSPKVPWLHRPCPRSPKFSRLPGPCRLLLLRPRPPRLPSSPVPCRLPPRAYC</sequence>
<dbReference type="AlphaFoldDB" id="A0A9D3BZK7"/>
<proteinExistence type="predicted"/>
<feature type="compositionally biased region" description="Pro residues" evidence="1">
    <location>
        <begin position="201"/>
        <end position="218"/>
    </location>
</feature>
<dbReference type="Proteomes" id="UP000822369">
    <property type="component" value="Chromosome 4"/>
</dbReference>
<feature type="compositionally biased region" description="Pro residues" evidence="1">
    <location>
        <begin position="278"/>
        <end position="287"/>
    </location>
</feature>
<comment type="caution">
    <text evidence="2">The sequence shown here is derived from an EMBL/GenBank/DDBJ whole genome shotgun (WGS) entry which is preliminary data.</text>
</comment>
<feature type="compositionally biased region" description="Pro residues" evidence="1">
    <location>
        <begin position="341"/>
        <end position="352"/>
    </location>
</feature>
<accession>A0A9D3BZK7</accession>
<feature type="region of interest" description="Disordered" evidence="1">
    <location>
        <begin position="73"/>
        <end position="95"/>
    </location>
</feature>
<feature type="region of interest" description="Disordered" evidence="1">
    <location>
        <begin position="385"/>
        <end position="447"/>
    </location>
</feature>
<feature type="region of interest" description="Disordered" evidence="1">
    <location>
        <begin position="337"/>
        <end position="368"/>
    </location>
</feature>
<reference evidence="2" key="1">
    <citation type="submission" date="2020-03" db="EMBL/GenBank/DDBJ databases">
        <title>Intra-Species Differences in Population Size shape Life History and Genome Evolution.</title>
        <authorList>
            <person name="Willemsen D."/>
            <person name="Cui R."/>
            <person name="Valenzano D.R."/>
        </authorList>
    </citation>
    <scope>NUCLEOTIDE SEQUENCE</scope>
    <source>
        <strain evidence="2">GRZ</strain>
        <tissue evidence="2">Whole</tissue>
    </source>
</reference>